<evidence type="ECO:0000313" key="8">
    <source>
        <dbReference type="EMBL" id="CAD9353896.1"/>
    </source>
</evidence>
<feature type="transmembrane region" description="Helical" evidence="7">
    <location>
        <begin position="131"/>
        <end position="154"/>
    </location>
</feature>
<keyword evidence="2 7" id="KW-0812">Transmembrane</keyword>
<reference evidence="8" key="1">
    <citation type="submission" date="2021-01" db="EMBL/GenBank/DDBJ databases">
        <authorList>
            <person name="Corre E."/>
            <person name="Pelletier E."/>
            <person name="Niang G."/>
            <person name="Scheremetjew M."/>
            <person name="Finn R."/>
            <person name="Kale V."/>
            <person name="Holt S."/>
            <person name="Cochrane G."/>
            <person name="Meng A."/>
            <person name="Brown T."/>
            <person name="Cohen L."/>
        </authorList>
    </citation>
    <scope>NUCLEOTIDE SEQUENCE</scope>
    <source>
        <strain evidence="8">Grunow 1884</strain>
    </source>
</reference>
<keyword evidence="4 7" id="KW-0472">Membrane</keyword>
<feature type="transmembrane region" description="Helical" evidence="7">
    <location>
        <begin position="354"/>
        <end position="373"/>
    </location>
</feature>
<dbReference type="AlphaFoldDB" id="A0A7S2ES59"/>
<evidence type="ECO:0000256" key="7">
    <source>
        <dbReference type="SAM" id="Phobius"/>
    </source>
</evidence>
<accession>A0A7S2ES59</accession>
<feature type="transmembrane region" description="Helical" evidence="7">
    <location>
        <begin position="95"/>
        <end position="119"/>
    </location>
</feature>
<keyword evidence="5" id="KW-0175">Coiled coil</keyword>
<feature type="region of interest" description="Disordered" evidence="6">
    <location>
        <begin position="479"/>
        <end position="499"/>
    </location>
</feature>
<dbReference type="Pfam" id="PF03619">
    <property type="entry name" value="Solute_trans_a"/>
    <property type="match status" value="1"/>
</dbReference>
<evidence type="ECO:0008006" key="9">
    <source>
        <dbReference type="Google" id="ProtNLM"/>
    </source>
</evidence>
<evidence type="ECO:0000256" key="3">
    <source>
        <dbReference type="ARBA" id="ARBA00022989"/>
    </source>
</evidence>
<dbReference type="InterPro" id="IPR005178">
    <property type="entry name" value="Ostalpha/TMEM184C"/>
</dbReference>
<feature type="coiled-coil region" evidence="5">
    <location>
        <begin position="27"/>
        <end position="61"/>
    </location>
</feature>
<feature type="transmembrane region" description="Helical" evidence="7">
    <location>
        <begin position="320"/>
        <end position="342"/>
    </location>
</feature>
<protein>
    <recommendedName>
        <fullName evidence="9">Transmembrane protein 184C</fullName>
    </recommendedName>
</protein>
<dbReference type="EMBL" id="HBGO01029950">
    <property type="protein sequence ID" value="CAD9353896.1"/>
    <property type="molecule type" value="Transcribed_RNA"/>
</dbReference>
<evidence type="ECO:0000256" key="2">
    <source>
        <dbReference type="ARBA" id="ARBA00022692"/>
    </source>
</evidence>
<evidence type="ECO:0000256" key="4">
    <source>
        <dbReference type="ARBA" id="ARBA00023136"/>
    </source>
</evidence>
<dbReference type="PANTHER" id="PTHR23423">
    <property type="entry name" value="ORGANIC SOLUTE TRANSPORTER-RELATED"/>
    <property type="match status" value="1"/>
</dbReference>
<evidence type="ECO:0000256" key="6">
    <source>
        <dbReference type="SAM" id="MobiDB-lite"/>
    </source>
</evidence>
<sequence>MNPCLIRSIAFAAVVATIAAAAAAAVAASLFGELRSLDHRLADAEAEVSELRKEMDHTVNNTIVNLNTTVAEEKETMQQRVQDVGDKVDKQGYLMAYQGAGTFVVLSVVTFVWHATAHLRSMHEPEVQRKILAILWMVPIYAVTAFLGLVLGGAVERYLIVVKDFYEAYCIYMFLSFLIAVLGKGHGEQRSAVVDILARRGGADGDGGRGRLRPPIDCCGLFFDEGKYSGDPHGRADAVLYQCQVCAMQFVFLRPVTSLGVALSEQFYGAESWAPPRLFFIFVTNVSIFVAFSGLLKFYHATKEDLLWCRPFPKFLCIKGVVFMTFWQGMVITILAETVYGVDDPVEWSRRAQNFLICLEMLFFAIAHCFVFPTEEWEEGYRPPEQGEGTNTKFGDNIALNDFAREVRFLLKSRKNRRVKIKGDSLYTDVDAAAPAATSGWEENMEVVGGAGQDESDNGMGSDGEDDNDRYIIIVDRKGQRDTHGNEHTSAIVLGPGGEQDSVPLDLNGLEECSKTLSSQSELAEII</sequence>
<dbReference type="SMART" id="SM01417">
    <property type="entry name" value="Solute_trans_a"/>
    <property type="match status" value="1"/>
</dbReference>
<comment type="subcellular location">
    <subcellularLocation>
        <location evidence="1">Membrane</location>
        <topology evidence="1">Multi-pass membrane protein</topology>
    </subcellularLocation>
</comment>
<gene>
    <name evidence="8" type="ORF">OSIN01602_LOCUS17192</name>
</gene>
<proteinExistence type="predicted"/>
<feature type="transmembrane region" description="Helical" evidence="7">
    <location>
        <begin position="278"/>
        <end position="300"/>
    </location>
</feature>
<evidence type="ECO:0000256" key="5">
    <source>
        <dbReference type="SAM" id="Coils"/>
    </source>
</evidence>
<evidence type="ECO:0000256" key="1">
    <source>
        <dbReference type="ARBA" id="ARBA00004141"/>
    </source>
</evidence>
<keyword evidence="3 7" id="KW-1133">Transmembrane helix</keyword>
<name>A0A7S2ES59_TRICV</name>
<dbReference type="GO" id="GO:0016020">
    <property type="term" value="C:membrane"/>
    <property type="evidence" value="ECO:0007669"/>
    <property type="project" value="UniProtKB-SubCell"/>
</dbReference>
<feature type="transmembrane region" description="Helical" evidence="7">
    <location>
        <begin position="166"/>
        <end position="183"/>
    </location>
</feature>
<organism evidence="8">
    <name type="scientific">Trieres chinensis</name>
    <name type="common">Marine centric diatom</name>
    <name type="synonym">Odontella sinensis</name>
    <dbReference type="NCBI Taxonomy" id="1514140"/>
    <lineage>
        <taxon>Eukaryota</taxon>
        <taxon>Sar</taxon>
        <taxon>Stramenopiles</taxon>
        <taxon>Ochrophyta</taxon>
        <taxon>Bacillariophyta</taxon>
        <taxon>Mediophyceae</taxon>
        <taxon>Biddulphiophycidae</taxon>
        <taxon>Eupodiscales</taxon>
        <taxon>Parodontellaceae</taxon>
        <taxon>Trieres</taxon>
    </lineage>
</organism>